<evidence type="ECO:0000256" key="9">
    <source>
        <dbReference type="ARBA" id="ARBA00023224"/>
    </source>
</evidence>
<keyword evidence="12" id="KW-1185">Reference proteome</keyword>
<comment type="subcellular location">
    <subcellularLocation>
        <location evidence="1 10">Cell membrane</location>
        <topology evidence="1 10">Multi-pass membrane protein</topology>
    </subcellularLocation>
</comment>
<accession>A0A653CC26</accession>
<gene>
    <name evidence="11" type="ORF">CALMAC_LOCUS7922</name>
</gene>
<feature type="transmembrane region" description="Helical" evidence="10">
    <location>
        <begin position="114"/>
        <end position="135"/>
    </location>
</feature>
<dbReference type="GO" id="GO:0005886">
    <property type="term" value="C:plasma membrane"/>
    <property type="evidence" value="ECO:0007669"/>
    <property type="project" value="UniProtKB-SubCell"/>
</dbReference>
<feature type="transmembrane region" description="Helical" evidence="10">
    <location>
        <begin position="163"/>
        <end position="188"/>
    </location>
</feature>
<dbReference type="InterPro" id="IPR004117">
    <property type="entry name" value="7tm6_olfct_rcpt"/>
</dbReference>
<keyword evidence="8 10" id="KW-0675">Receptor</keyword>
<dbReference type="OrthoDB" id="6614360at2759"/>
<evidence type="ECO:0000256" key="3">
    <source>
        <dbReference type="ARBA" id="ARBA00022606"/>
    </source>
</evidence>
<evidence type="ECO:0000256" key="1">
    <source>
        <dbReference type="ARBA" id="ARBA00004651"/>
    </source>
</evidence>
<sequence>MKQSLFICTILGCNPKIPFGKIQLLLTTVVVSCMVTFGLLLFLHILYPGEDVMNLEVISNIFTCLSSIGFMLSKLTLMLNKRKEMRKIFQYIETVFWRIEDVPDETERTECKKILLQGVYTIHAWSFLFILWLFLCLKIKSLPLKCYQPEWIPLPFLIVLENVAFILLSMGVIAIDGIIMNLFLMIAIQLKMLNREFKSMFDTKDENFIAEKIVKLIEHHDFILWFTSLINETISASMVIFLGNIVSNLCIYLYHFSTMNSIGWGIIRDIDVLGGTLIGIFGAYCVPAQICINEAEDIKISAYFSKWYEHPRFKRHISMILARDSLGITITAGGIVKVDLETALRVVKLACSYYCFLKTVTDI</sequence>
<dbReference type="PANTHER" id="PTHR21137:SF35">
    <property type="entry name" value="ODORANT RECEPTOR 19A-RELATED"/>
    <property type="match status" value="1"/>
</dbReference>
<evidence type="ECO:0000256" key="7">
    <source>
        <dbReference type="ARBA" id="ARBA00023136"/>
    </source>
</evidence>
<proteinExistence type="inferred from homology"/>
<dbReference type="PANTHER" id="PTHR21137">
    <property type="entry name" value="ODORANT RECEPTOR"/>
    <property type="match status" value="1"/>
</dbReference>
<feature type="transmembrane region" description="Helical" evidence="10">
    <location>
        <begin position="24"/>
        <end position="45"/>
    </location>
</feature>
<evidence type="ECO:0000313" key="11">
    <source>
        <dbReference type="EMBL" id="VEN45491.1"/>
    </source>
</evidence>
<evidence type="ECO:0000256" key="10">
    <source>
        <dbReference type="RuleBase" id="RU351113"/>
    </source>
</evidence>
<keyword evidence="7 10" id="KW-0472">Membrane</keyword>
<dbReference type="Proteomes" id="UP000410492">
    <property type="component" value="Unassembled WGS sequence"/>
</dbReference>
<keyword evidence="2" id="KW-1003">Cell membrane</keyword>
<evidence type="ECO:0000256" key="2">
    <source>
        <dbReference type="ARBA" id="ARBA00022475"/>
    </source>
</evidence>
<evidence type="ECO:0000256" key="8">
    <source>
        <dbReference type="ARBA" id="ARBA00023170"/>
    </source>
</evidence>
<comment type="caution">
    <text evidence="10">Lacks conserved residue(s) required for the propagation of feature annotation.</text>
</comment>
<keyword evidence="5 10" id="KW-0552">Olfaction</keyword>
<name>A0A653CC26_CALMS</name>
<reference evidence="11 12" key="1">
    <citation type="submission" date="2019-01" db="EMBL/GenBank/DDBJ databases">
        <authorList>
            <person name="Sayadi A."/>
        </authorList>
    </citation>
    <scope>NUCLEOTIDE SEQUENCE [LARGE SCALE GENOMIC DNA]</scope>
</reference>
<dbReference type="GO" id="GO:0007165">
    <property type="term" value="P:signal transduction"/>
    <property type="evidence" value="ECO:0007669"/>
    <property type="project" value="UniProtKB-KW"/>
</dbReference>
<keyword evidence="9 10" id="KW-0807">Transducer</keyword>
<dbReference type="EMBL" id="CAACVG010007446">
    <property type="protein sequence ID" value="VEN45491.1"/>
    <property type="molecule type" value="Genomic_DNA"/>
</dbReference>
<evidence type="ECO:0000256" key="4">
    <source>
        <dbReference type="ARBA" id="ARBA00022692"/>
    </source>
</evidence>
<dbReference type="GO" id="GO:0005549">
    <property type="term" value="F:odorant binding"/>
    <property type="evidence" value="ECO:0007669"/>
    <property type="project" value="InterPro"/>
</dbReference>
<keyword evidence="4 10" id="KW-0812">Transmembrane</keyword>
<protein>
    <recommendedName>
        <fullName evidence="10">Odorant receptor</fullName>
    </recommendedName>
</protein>
<dbReference type="Pfam" id="PF02949">
    <property type="entry name" value="7tm_6"/>
    <property type="match status" value="1"/>
</dbReference>
<keyword evidence="6 10" id="KW-1133">Transmembrane helix</keyword>
<evidence type="ECO:0000256" key="6">
    <source>
        <dbReference type="ARBA" id="ARBA00022989"/>
    </source>
</evidence>
<dbReference type="PROSITE" id="PS51257">
    <property type="entry name" value="PROKAR_LIPOPROTEIN"/>
    <property type="match status" value="1"/>
</dbReference>
<dbReference type="GO" id="GO:0004984">
    <property type="term" value="F:olfactory receptor activity"/>
    <property type="evidence" value="ECO:0007669"/>
    <property type="project" value="InterPro"/>
</dbReference>
<organism evidence="11 12">
    <name type="scientific">Callosobruchus maculatus</name>
    <name type="common">Southern cowpea weevil</name>
    <name type="synonym">Pulse bruchid</name>
    <dbReference type="NCBI Taxonomy" id="64391"/>
    <lineage>
        <taxon>Eukaryota</taxon>
        <taxon>Metazoa</taxon>
        <taxon>Ecdysozoa</taxon>
        <taxon>Arthropoda</taxon>
        <taxon>Hexapoda</taxon>
        <taxon>Insecta</taxon>
        <taxon>Pterygota</taxon>
        <taxon>Neoptera</taxon>
        <taxon>Endopterygota</taxon>
        <taxon>Coleoptera</taxon>
        <taxon>Polyphaga</taxon>
        <taxon>Cucujiformia</taxon>
        <taxon>Chrysomeloidea</taxon>
        <taxon>Chrysomelidae</taxon>
        <taxon>Bruchinae</taxon>
        <taxon>Bruchini</taxon>
        <taxon>Callosobruchus</taxon>
    </lineage>
</organism>
<dbReference type="AlphaFoldDB" id="A0A653CC26"/>
<comment type="similarity">
    <text evidence="10">Belongs to the insect chemoreceptor superfamily. Heteromeric odorant receptor channel (TC 1.A.69) family.</text>
</comment>
<evidence type="ECO:0000256" key="5">
    <source>
        <dbReference type="ARBA" id="ARBA00022725"/>
    </source>
</evidence>
<evidence type="ECO:0000313" key="12">
    <source>
        <dbReference type="Proteomes" id="UP000410492"/>
    </source>
</evidence>
<feature type="transmembrane region" description="Helical" evidence="10">
    <location>
        <begin position="57"/>
        <end position="77"/>
    </location>
</feature>
<keyword evidence="3 10" id="KW-0716">Sensory transduction</keyword>